<proteinExistence type="predicted"/>
<dbReference type="SUPFAM" id="SSF47954">
    <property type="entry name" value="Cyclin-like"/>
    <property type="match status" value="2"/>
</dbReference>
<dbReference type="EMBL" id="HF936572">
    <property type="protein sequence ID" value="CCX34585.1"/>
    <property type="molecule type" value="Genomic_DNA"/>
</dbReference>
<evidence type="ECO:0000256" key="1">
    <source>
        <dbReference type="ARBA" id="ARBA00023127"/>
    </source>
</evidence>
<accession>U4LRJ8</accession>
<dbReference type="Pfam" id="PF16899">
    <property type="entry name" value="Cyclin_C_2"/>
    <property type="match status" value="1"/>
</dbReference>
<protein>
    <submittedName>
        <fullName evidence="3">Similar to Cyclin CCL1 acc. no. P37366</fullName>
    </submittedName>
</protein>
<reference evidence="3 4" key="1">
    <citation type="journal article" date="2013" name="PLoS Genet.">
        <title>The genome and development-dependent transcriptomes of Pyronema confluens: a window into fungal evolution.</title>
        <authorList>
            <person name="Traeger S."/>
            <person name="Altegoer F."/>
            <person name="Freitag M."/>
            <person name="Gabaldon T."/>
            <person name="Kempken F."/>
            <person name="Kumar A."/>
            <person name="Marcet-Houben M."/>
            <person name="Poggeler S."/>
            <person name="Stajich J.E."/>
            <person name="Nowrousian M."/>
        </authorList>
    </citation>
    <scope>NUCLEOTIDE SEQUENCE [LARGE SCALE GENOMIC DNA]</scope>
    <source>
        <strain evidence="4">CBS 100304</strain>
        <tissue evidence="3">Vegetative mycelium</tissue>
    </source>
</reference>
<evidence type="ECO:0000313" key="4">
    <source>
        <dbReference type="Proteomes" id="UP000018144"/>
    </source>
</evidence>
<name>U4LRJ8_PYROM</name>
<dbReference type="eggNOG" id="KOG2496">
    <property type="taxonomic scope" value="Eukaryota"/>
</dbReference>
<dbReference type="Gene3D" id="1.10.472.10">
    <property type="entry name" value="Cyclin-like"/>
    <property type="match status" value="2"/>
</dbReference>
<dbReference type="CDD" id="cd20524">
    <property type="entry name" value="CYCLIN_CCNH_rpt1"/>
    <property type="match status" value="1"/>
</dbReference>
<gene>
    <name evidence="3" type="ORF">PCON_03978</name>
</gene>
<keyword evidence="1" id="KW-0195">Cyclin</keyword>
<evidence type="ECO:0000313" key="3">
    <source>
        <dbReference type="EMBL" id="CCX34585.1"/>
    </source>
</evidence>
<sequence length="350" mass="39450">MEDVIYRQSTQYRFFTFTPSSLSSLRAATNAHAAQQLLLELGSSASPELMLTPIEELKLVTYYLTTLFALCDHFKTGSAVKATAMTFLSRLYLRISPLQIHPKTLLLPILFLAFKSETGIQSTTWFIKTAAEVNLITTKEELLAPEINIAMNLRWSFQVLHPYRGIEGVKAELLVRGELPKERVERSCAKARSLLTGGGLFTDCYFLYTPGQITMAGLWAVDAEMCEGYLRSKMPAGEEKVLEKLLRVVRECAQWHLLAKTEDGNNYPGLLLRLPQNGVFMDAEVPAELKKEAVRIDRKLQLLRKPLNGKVKHQATDAAEEERRAKKRKLEQDKMDLDDVFGGGSIIPKK</sequence>
<dbReference type="STRING" id="1076935.U4LRJ8"/>
<feature type="domain" description="Cyclin C-terminal" evidence="2">
    <location>
        <begin position="161"/>
        <end position="254"/>
    </location>
</feature>
<evidence type="ECO:0000259" key="2">
    <source>
        <dbReference type="Pfam" id="PF16899"/>
    </source>
</evidence>
<dbReference type="OrthoDB" id="340962at2759"/>
<dbReference type="InterPro" id="IPR036915">
    <property type="entry name" value="Cyclin-like_sf"/>
</dbReference>
<dbReference type="Proteomes" id="UP000018144">
    <property type="component" value="Unassembled WGS sequence"/>
</dbReference>
<keyword evidence="4" id="KW-1185">Reference proteome</keyword>
<dbReference type="InterPro" id="IPR031658">
    <property type="entry name" value="Cyclin_C_2"/>
</dbReference>
<organism evidence="3 4">
    <name type="scientific">Pyronema omphalodes (strain CBS 100304)</name>
    <name type="common">Pyronema confluens</name>
    <dbReference type="NCBI Taxonomy" id="1076935"/>
    <lineage>
        <taxon>Eukaryota</taxon>
        <taxon>Fungi</taxon>
        <taxon>Dikarya</taxon>
        <taxon>Ascomycota</taxon>
        <taxon>Pezizomycotina</taxon>
        <taxon>Pezizomycetes</taxon>
        <taxon>Pezizales</taxon>
        <taxon>Pyronemataceae</taxon>
        <taxon>Pyronema</taxon>
    </lineage>
</organism>
<dbReference type="AlphaFoldDB" id="U4LRJ8"/>
<dbReference type="OMA" id="FRVEQNT"/>